<feature type="transmembrane region" description="Helical" evidence="2">
    <location>
        <begin position="188"/>
        <end position="209"/>
    </location>
</feature>
<protein>
    <submittedName>
        <fullName evidence="3">Transmembrane protein</fullName>
    </submittedName>
</protein>
<keyword evidence="4" id="KW-1185">Reference proteome</keyword>
<dbReference type="PANTHER" id="PTHR42101:SF1">
    <property type="entry name" value="LOW TEMPERATURE REQUIREMENT A"/>
    <property type="match status" value="1"/>
</dbReference>
<comment type="caution">
    <text evidence="3">The sequence shown here is derived from an EMBL/GenBank/DDBJ whole genome shotgun (WGS) entry which is preliminary data.</text>
</comment>
<dbReference type="InterPro" id="IPR010640">
    <property type="entry name" value="Low_temperature_requirement_A"/>
</dbReference>
<feature type="transmembrane region" description="Helical" evidence="2">
    <location>
        <begin position="340"/>
        <end position="356"/>
    </location>
</feature>
<feature type="transmembrane region" description="Helical" evidence="2">
    <location>
        <begin position="308"/>
        <end position="328"/>
    </location>
</feature>
<accession>A0A5N5QAD1</accession>
<keyword evidence="2 3" id="KW-0812">Transmembrane</keyword>
<evidence type="ECO:0000313" key="4">
    <source>
        <dbReference type="Proteomes" id="UP000383932"/>
    </source>
</evidence>
<feature type="transmembrane region" description="Helical" evidence="2">
    <location>
        <begin position="229"/>
        <end position="251"/>
    </location>
</feature>
<organism evidence="3 4">
    <name type="scientific">Ceratobasidium theobromae</name>
    <dbReference type="NCBI Taxonomy" id="1582974"/>
    <lineage>
        <taxon>Eukaryota</taxon>
        <taxon>Fungi</taxon>
        <taxon>Dikarya</taxon>
        <taxon>Basidiomycota</taxon>
        <taxon>Agaricomycotina</taxon>
        <taxon>Agaricomycetes</taxon>
        <taxon>Cantharellales</taxon>
        <taxon>Ceratobasidiaceae</taxon>
        <taxon>Ceratobasidium</taxon>
    </lineage>
</organism>
<dbReference type="Pfam" id="PF06772">
    <property type="entry name" value="LtrA"/>
    <property type="match status" value="1"/>
</dbReference>
<keyword evidence="2" id="KW-1133">Transmembrane helix</keyword>
<keyword evidence="2" id="KW-0472">Membrane</keyword>
<evidence type="ECO:0000256" key="1">
    <source>
        <dbReference type="SAM" id="MobiDB-lite"/>
    </source>
</evidence>
<feature type="transmembrane region" description="Helical" evidence="2">
    <location>
        <begin position="132"/>
        <end position="150"/>
    </location>
</feature>
<sequence>MRRFTDLFQPPNPSLHPTIRDHRLKQRRPFLSNPFEPDNSPAEEHGLPAIDSPSVTEAQTPRSDGPRLDDIKESGEEVLIKNKEENPDIERGDQIPEWLNLDFGSFTAFFVLVWWMWVSQLSYNINFYTDDWFHLFCIFLQLVTFGSLAATTKDFDITNYIEQSPGEESIESYDLTTMSPERFKAERLAKVSFQVIALTFALSRVLLLIQYMKVLVCAKRKSKSGSIPVWFFLIPASLFISTGLFFGAYDVTRRRSGRMPSGAGLKFGLWGLGLLIEMLAHAWQFQMPIKGWVRLRSHGSIAKRLNDITTIILGEGLNAIAGVLYSIIQATGIGKSMGPSIASCGIIIFLLAYLYFEGPAPPKPIRRRVLSIIAHFLWLLSIILLLESVKNQLLLIGFIDANNYFLSEIHNVPAGLNETEFNRTMIPVYLQAGLTLDGQAEAYLTLWPPDRDIPRYQNMTEEQIINETGDVWRARMLLSVSFSYYRNFMNNDTIPESINLQFKRYQTDYNYTLHDLLPEVQNGSKDTTYYNAILKDLLDPTFKNTRFIMTLCGATFILLATLNLLRSFPRDRFQWFSIISRFAMGVVMLLLYLLNIGQIQSYFIWNDSEERRRAGVFRWIDAHAVLPTLAGAYLLQFLIDSLLLVRAVKLSNAAEASAQQAEKQAEKQA</sequence>
<feature type="transmembrane region" description="Helical" evidence="2">
    <location>
        <begin position="547"/>
        <end position="568"/>
    </location>
</feature>
<feature type="compositionally biased region" description="Basic and acidic residues" evidence="1">
    <location>
        <begin position="64"/>
        <end position="73"/>
    </location>
</feature>
<feature type="region of interest" description="Disordered" evidence="1">
    <location>
        <begin position="1"/>
        <end position="73"/>
    </location>
</feature>
<dbReference type="AlphaFoldDB" id="A0A5N5QAD1"/>
<dbReference type="EMBL" id="SSOP01000377">
    <property type="protein sequence ID" value="KAB5588750.1"/>
    <property type="molecule type" value="Genomic_DNA"/>
</dbReference>
<feature type="transmembrane region" description="Helical" evidence="2">
    <location>
        <begin position="574"/>
        <end position="595"/>
    </location>
</feature>
<reference evidence="3 4" key="1">
    <citation type="journal article" date="2019" name="Fungal Biol. Biotechnol.">
        <title>Draft genome sequence of fastidious pathogen Ceratobasidium theobromae, which causes vascular-streak dieback in Theobroma cacao.</title>
        <authorList>
            <person name="Ali S.S."/>
            <person name="Asman A."/>
            <person name="Shao J."/>
            <person name="Firmansyah A.P."/>
            <person name="Susilo A.W."/>
            <person name="Rosmana A."/>
            <person name="McMahon P."/>
            <person name="Junaid M."/>
            <person name="Guest D."/>
            <person name="Kheng T.Y."/>
            <person name="Meinhardt L.W."/>
            <person name="Bailey B.A."/>
        </authorList>
    </citation>
    <scope>NUCLEOTIDE SEQUENCE [LARGE SCALE GENOMIC DNA]</scope>
    <source>
        <strain evidence="3 4">CT2</strain>
    </source>
</reference>
<dbReference type="Proteomes" id="UP000383932">
    <property type="component" value="Unassembled WGS sequence"/>
</dbReference>
<feature type="transmembrane region" description="Helical" evidence="2">
    <location>
        <begin position="98"/>
        <end position="117"/>
    </location>
</feature>
<evidence type="ECO:0000256" key="2">
    <source>
        <dbReference type="SAM" id="Phobius"/>
    </source>
</evidence>
<feature type="compositionally biased region" description="Polar residues" evidence="1">
    <location>
        <begin position="53"/>
        <end position="62"/>
    </location>
</feature>
<evidence type="ECO:0000313" key="3">
    <source>
        <dbReference type="EMBL" id="KAB5588750.1"/>
    </source>
</evidence>
<feature type="transmembrane region" description="Helical" evidence="2">
    <location>
        <begin position="616"/>
        <end position="639"/>
    </location>
</feature>
<name>A0A5N5QAD1_9AGAM</name>
<dbReference type="OrthoDB" id="3198598at2759"/>
<dbReference type="PANTHER" id="PTHR42101">
    <property type="entry name" value="CHROMOSOME 16, WHOLE GENOME SHOTGUN SEQUENCE"/>
    <property type="match status" value="1"/>
</dbReference>
<feature type="transmembrane region" description="Helical" evidence="2">
    <location>
        <begin position="368"/>
        <end position="386"/>
    </location>
</feature>
<gene>
    <name evidence="3" type="ORF">CTheo_7811</name>
</gene>
<proteinExistence type="predicted"/>